<feature type="domain" description="EamA" evidence="7">
    <location>
        <begin position="164"/>
        <end position="297"/>
    </location>
</feature>
<dbReference type="SUPFAM" id="SSF103481">
    <property type="entry name" value="Multidrug resistance efflux transporter EmrE"/>
    <property type="match status" value="2"/>
</dbReference>
<evidence type="ECO:0000256" key="3">
    <source>
        <dbReference type="ARBA" id="ARBA00022692"/>
    </source>
</evidence>
<feature type="transmembrane region" description="Helical" evidence="6">
    <location>
        <begin position="257"/>
        <end position="275"/>
    </location>
</feature>
<keyword evidence="2" id="KW-1003">Cell membrane</keyword>
<protein>
    <submittedName>
        <fullName evidence="8">DMT family transporter</fullName>
    </submittedName>
</protein>
<evidence type="ECO:0000256" key="6">
    <source>
        <dbReference type="SAM" id="Phobius"/>
    </source>
</evidence>
<gene>
    <name evidence="8" type="ORF">IXC47_13220</name>
</gene>
<feature type="transmembrane region" description="Helical" evidence="6">
    <location>
        <begin position="132"/>
        <end position="150"/>
    </location>
</feature>
<feature type="transmembrane region" description="Helical" evidence="6">
    <location>
        <begin position="281"/>
        <end position="300"/>
    </location>
</feature>
<comment type="caution">
    <text evidence="8">The sequence shown here is derived from an EMBL/GenBank/DDBJ whole genome shotgun (WGS) entry which is preliminary data.</text>
</comment>
<keyword evidence="3 6" id="KW-0812">Transmembrane</keyword>
<dbReference type="Proteomes" id="UP000657372">
    <property type="component" value="Unassembled WGS sequence"/>
</dbReference>
<reference evidence="8 9" key="1">
    <citation type="submission" date="2020-11" db="EMBL/GenBank/DDBJ databases">
        <title>WGS of Herminiimonas contaminans strain Marseille-Q4544 isolated from planarians Schmidtea mediterranea.</title>
        <authorList>
            <person name="Kangale L."/>
        </authorList>
    </citation>
    <scope>NUCLEOTIDE SEQUENCE [LARGE SCALE GENOMIC DNA]</scope>
    <source>
        <strain evidence="8 9">Marseille-Q4544</strain>
    </source>
</reference>
<feature type="transmembrane region" description="Helical" evidence="6">
    <location>
        <begin position="77"/>
        <end position="95"/>
    </location>
</feature>
<feature type="transmembrane region" description="Helical" evidence="6">
    <location>
        <begin position="162"/>
        <end position="183"/>
    </location>
</feature>
<dbReference type="RefSeq" id="WP_195875918.1">
    <property type="nucleotide sequence ID" value="NZ_JADOEL010000011.1"/>
</dbReference>
<feature type="transmembrane region" description="Helical" evidence="6">
    <location>
        <begin position="12"/>
        <end position="33"/>
    </location>
</feature>
<feature type="transmembrane region" description="Helical" evidence="6">
    <location>
        <begin position="45"/>
        <end position="65"/>
    </location>
</feature>
<evidence type="ECO:0000256" key="2">
    <source>
        <dbReference type="ARBA" id="ARBA00022475"/>
    </source>
</evidence>
<dbReference type="InterPro" id="IPR051258">
    <property type="entry name" value="Diverse_Substrate_Transporter"/>
</dbReference>
<evidence type="ECO:0000256" key="1">
    <source>
        <dbReference type="ARBA" id="ARBA00004651"/>
    </source>
</evidence>
<dbReference type="InterPro" id="IPR000620">
    <property type="entry name" value="EamA_dom"/>
</dbReference>
<evidence type="ECO:0000313" key="8">
    <source>
        <dbReference type="EMBL" id="MBF8178644.1"/>
    </source>
</evidence>
<dbReference type="PANTHER" id="PTHR42920">
    <property type="entry name" value="OS03G0707200 PROTEIN-RELATED"/>
    <property type="match status" value="1"/>
</dbReference>
<evidence type="ECO:0000256" key="5">
    <source>
        <dbReference type="ARBA" id="ARBA00023136"/>
    </source>
</evidence>
<evidence type="ECO:0000259" key="7">
    <source>
        <dbReference type="Pfam" id="PF00892"/>
    </source>
</evidence>
<keyword evidence="4 6" id="KW-1133">Transmembrane helix</keyword>
<comment type="subcellular location">
    <subcellularLocation>
        <location evidence="1">Cell membrane</location>
        <topology evidence="1">Multi-pass membrane protein</topology>
    </subcellularLocation>
</comment>
<dbReference type="PANTHER" id="PTHR42920:SF11">
    <property type="entry name" value="INNER MEMBRANE PROTEIN YTFF"/>
    <property type="match status" value="1"/>
</dbReference>
<name>A0ABS0EUY7_9BURK</name>
<keyword evidence="9" id="KW-1185">Reference proteome</keyword>
<evidence type="ECO:0000256" key="4">
    <source>
        <dbReference type="ARBA" id="ARBA00022989"/>
    </source>
</evidence>
<feature type="transmembrane region" description="Helical" evidence="6">
    <location>
        <begin position="107"/>
        <end position="125"/>
    </location>
</feature>
<sequence>MSASPSSNAHTPAFSAFLYPFFAIVLWAGNVIVSKLAASAISPTAITFYRLVLVLLLMSPVMLGPLWRNRAMIRRHLWKLALSGLLAMALFQSLSYRAAESTTATNMAIVTALIPLLTAILSVMVLGEAITLGMLGGGILSFGGILYLVGQGSLSAALSSGVHLGDLLMLLAAASYALYGVLLKHWKMNVPAWQAIYIQACAALLFMLPMFVMLPPGAAELDARTLPLIGYAGIGSSIILSFLWIEGVKQLGPNRCSIFINLLPVLTALFAVIWLRDAMHAYHVIGGGVTLIGVLLTQTVQKPLFGNRMQAQA</sequence>
<feature type="transmembrane region" description="Helical" evidence="6">
    <location>
        <begin position="226"/>
        <end position="245"/>
    </location>
</feature>
<proteinExistence type="predicted"/>
<accession>A0ABS0EUY7</accession>
<dbReference type="Pfam" id="PF00892">
    <property type="entry name" value="EamA"/>
    <property type="match status" value="2"/>
</dbReference>
<feature type="domain" description="EamA" evidence="7">
    <location>
        <begin position="18"/>
        <end position="149"/>
    </location>
</feature>
<keyword evidence="5 6" id="KW-0472">Membrane</keyword>
<evidence type="ECO:0000313" key="9">
    <source>
        <dbReference type="Proteomes" id="UP000657372"/>
    </source>
</evidence>
<feature type="transmembrane region" description="Helical" evidence="6">
    <location>
        <begin position="195"/>
        <end position="214"/>
    </location>
</feature>
<dbReference type="InterPro" id="IPR037185">
    <property type="entry name" value="EmrE-like"/>
</dbReference>
<organism evidence="8 9">
    <name type="scientific">Herminiimonas contaminans</name>
    <dbReference type="NCBI Taxonomy" id="1111140"/>
    <lineage>
        <taxon>Bacteria</taxon>
        <taxon>Pseudomonadati</taxon>
        <taxon>Pseudomonadota</taxon>
        <taxon>Betaproteobacteria</taxon>
        <taxon>Burkholderiales</taxon>
        <taxon>Oxalobacteraceae</taxon>
        <taxon>Herminiimonas</taxon>
    </lineage>
</organism>
<dbReference type="EMBL" id="JADOEL010000011">
    <property type="protein sequence ID" value="MBF8178644.1"/>
    <property type="molecule type" value="Genomic_DNA"/>
</dbReference>